<dbReference type="SUPFAM" id="SSF53474">
    <property type="entry name" value="alpha/beta-Hydrolases"/>
    <property type="match status" value="2"/>
</dbReference>
<keyword evidence="6" id="KW-1185">Reference proteome</keyword>
<evidence type="ECO:0000313" key="6">
    <source>
        <dbReference type="Proteomes" id="UP000701853"/>
    </source>
</evidence>
<feature type="domain" description="Serine aminopeptidase S33" evidence="4">
    <location>
        <begin position="168"/>
        <end position="372"/>
    </location>
</feature>
<dbReference type="Gene3D" id="3.40.50.1820">
    <property type="entry name" value="alpha/beta hydrolase"/>
    <property type="match status" value="2"/>
</dbReference>
<dbReference type="InterPro" id="IPR022742">
    <property type="entry name" value="Hydrolase_4"/>
</dbReference>
<dbReference type="InterPro" id="IPR029058">
    <property type="entry name" value="AB_hydrolase_fold"/>
</dbReference>
<evidence type="ECO:0000256" key="3">
    <source>
        <dbReference type="ARBA" id="ARBA00023315"/>
    </source>
</evidence>
<evidence type="ECO:0000259" key="4">
    <source>
        <dbReference type="Pfam" id="PF12146"/>
    </source>
</evidence>
<dbReference type="GO" id="GO:0004144">
    <property type="term" value="F:diacylglycerol O-acyltransferase activity"/>
    <property type="evidence" value="ECO:0007669"/>
    <property type="project" value="UniProtKB-ARBA"/>
</dbReference>
<dbReference type="GO" id="GO:0016020">
    <property type="term" value="C:membrane"/>
    <property type="evidence" value="ECO:0007669"/>
    <property type="project" value="TreeGrafter"/>
</dbReference>
<keyword evidence="2" id="KW-0808">Transferase</keyword>
<organism evidence="5 6">
    <name type="scientific">Gossypium anomalum</name>
    <dbReference type="NCBI Taxonomy" id="47600"/>
    <lineage>
        <taxon>Eukaryota</taxon>
        <taxon>Viridiplantae</taxon>
        <taxon>Streptophyta</taxon>
        <taxon>Embryophyta</taxon>
        <taxon>Tracheophyta</taxon>
        <taxon>Spermatophyta</taxon>
        <taxon>Magnoliopsida</taxon>
        <taxon>eudicotyledons</taxon>
        <taxon>Gunneridae</taxon>
        <taxon>Pentapetalae</taxon>
        <taxon>rosids</taxon>
        <taxon>malvids</taxon>
        <taxon>Malvales</taxon>
        <taxon>Malvaceae</taxon>
        <taxon>Malvoideae</taxon>
        <taxon>Gossypium</taxon>
    </lineage>
</organism>
<gene>
    <name evidence="5" type="ORF">CXB51_030823</name>
</gene>
<sequence length="1408" mass="159123">MVAIAASTYLAASVSTLSQRRTTTSYGGVKKCCRILAVSAERVGRGTDFGENEKLEKKKMNQKIVKEESEVKPNIYANPEELPEFEEDKKWLKDYFEECKEMIRSDGGPPRWFSPLECCSSTSPDCPLLLFLPGIDGTGLGLIMHHHKLGKMFNIWCLHIPVQDRTQFNELVKLVERTIRSENYRTPNKPIYLVAESLGACLAISVAARNPDMDLVLVLSNPATSFNKSRLQPLLPLLEIMPDQFPLNLPYMLSLATGDPLRMVMDNIVKRGLLPQTIGELSQEIATMSMYLPVLADILPRETLRWKLNLLKSGSACANLCLHAVKAQMLILWSGRDQLLPSKEESQRLQKTLADCEIRMFEESGHFLFLEDNVDLVTTIKGASFYRRGKHLDCVSDYVPPTPSEFKKVHESFSWVLTATSPVMLSTLKDGQMVRGLAGIPSEGPVLFVGYHMLLGIEIIPFVAQLMMQSNILVRGIAHPAMFVKVKDRMPPEPDPANFYKLMSAVPVSAANFYKLMSSKSHALLYPGGLREALHRKGEEYKLFWPERSEFVRMAARFGAKIVPFGVVGEDDFAEIILDYNDQIKIPGRREEIERVTNRTAKLRADASGEVANQQMHLPWMLPKFPGRFYYYFGKPILTEGMKVELREKKKCDELYLRIKSEVEGCIDFLKNKREKDPYRNLLSRVLYQASHPVTNRERIWLRLMAAVSASTYPAAGVSPFSQRSATSSYGGIRNLSRILAVSTERGGRGTGFGENGKHEKQKLNQKVVKEESEVKPNIYANPEKLPEFEEDKKWLKDYFEECKEMIRSDGGPPRWFSPLECSSSTSPDCPLLLFLPGIDGTGLGLIMHHHKLGKMFNVWCLHIPVQDRTPFNELVKLVERTVRSENSRSPNRPIYLVGESIGACLAISVAARNPDMDLVLVLSNPATSFSQSQLQPLIPLLEMMPDQFPINLPYILSLATGNPLRVLMDNVVKRGPLPQIIGELSQDLATMSSYLLVLADIVPRQTLQWKLNLLQSGSACAKSCLHAVKAQLLILCSRCLVKKKVKDFKKALPYCEIRMFEESGHFLFLEDNVDLVTIIKGASFYRRGKHLDCASDFMPPTPSEFKKLHDSISWVLTATSPVMLSTLEDGKVVRGLAGIPSDGPVLFVGYHMLMGFEVIPLVAQIMIERNILVRGIAHPAMFVRVKDRRPPEPELSDFDVLRVMGAVPVSAANFYKLMSSKSHSLLYPGGIREALHRKGEGYKLFWPDKSEFVRMAARLGAKIIPFGVVGEDDFAEIILDYNDLMKIPWRREEIERVTNRTAKLRTDASGEIANRQMHIPWVLPKFPGQFYYYFGKPILTDGMKVELREKKKCDEMYLHIKSEVEGCIDFLKNKREKDPYRNLLSRVLYQASHPGSTSPFHLPSFDL</sequence>
<evidence type="ECO:0000256" key="1">
    <source>
        <dbReference type="ARBA" id="ARBA00005420"/>
    </source>
</evidence>
<dbReference type="PANTHER" id="PTHR22753:SF34">
    <property type="entry name" value="ACYLTRANSFERASE"/>
    <property type="match status" value="1"/>
</dbReference>
<dbReference type="Pfam" id="PF03982">
    <property type="entry name" value="DAGAT"/>
    <property type="match status" value="1"/>
</dbReference>
<dbReference type="InterPro" id="IPR007130">
    <property type="entry name" value="DAGAT"/>
</dbReference>
<proteinExistence type="inferred from homology"/>
<reference evidence="5 6" key="1">
    <citation type="journal article" date="2021" name="bioRxiv">
        <title>The Gossypium anomalum genome as a resource for cotton improvement and evolutionary analysis of hybrid incompatibility.</title>
        <authorList>
            <person name="Grover C.E."/>
            <person name="Yuan D."/>
            <person name="Arick M.A."/>
            <person name="Miller E.R."/>
            <person name="Hu G."/>
            <person name="Peterson D.G."/>
            <person name="Wendel J.F."/>
            <person name="Udall J.A."/>
        </authorList>
    </citation>
    <scope>NUCLEOTIDE SEQUENCE [LARGE SCALE GENOMIC DNA]</scope>
    <source>
        <strain evidence="5">JFW-Udall</strain>
        <tissue evidence="5">Leaf</tissue>
    </source>
</reference>
<dbReference type="CDD" id="cd07987">
    <property type="entry name" value="LPLAT_MGAT-like"/>
    <property type="match status" value="2"/>
</dbReference>
<dbReference type="EMBL" id="JAHUZN010000011">
    <property type="protein sequence ID" value="KAG8477212.1"/>
    <property type="molecule type" value="Genomic_DNA"/>
</dbReference>
<comment type="caution">
    <text evidence="5">The sequence shown here is derived from an EMBL/GenBank/DDBJ whole genome shotgun (WGS) entry which is preliminary data.</text>
</comment>
<evidence type="ECO:0000313" key="5">
    <source>
        <dbReference type="EMBL" id="KAG8477212.1"/>
    </source>
</evidence>
<dbReference type="Pfam" id="PF12146">
    <property type="entry name" value="Hydrolase_4"/>
    <property type="match status" value="1"/>
</dbReference>
<protein>
    <recommendedName>
        <fullName evidence="4">Serine aminopeptidase S33 domain-containing protein</fullName>
    </recommendedName>
</protein>
<keyword evidence="3" id="KW-0012">Acyltransferase</keyword>
<dbReference type="PANTHER" id="PTHR22753">
    <property type="entry name" value="TRANSMEMBRANE PROTEIN 68"/>
    <property type="match status" value="1"/>
</dbReference>
<dbReference type="Proteomes" id="UP000701853">
    <property type="component" value="Chromosome 11"/>
</dbReference>
<dbReference type="GO" id="GO:0019432">
    <property type="term" value="P:triglyceride biosynthetic process"/>
    <property type="evidence" value="ECO:0007669"/>
    <property type="project" value="UniProtKB-ARBA"/>
</dbReference>
<comment type="similarity">
    <text evidence="1">Belongs to the diacylglycerol acyltransferase family.</text>
</comment>
<name>A0A8J5Y8D4_9ROSI</name>
<dbReference type="OrthoDB" id="969567at2759"/>
<evidence type="ECO:0000256" key="2">
    <source>
        <dbReference type="ARBA" id="ARBA00022679"/>
    </source>
</evidence>
<accession>A0A8J5Y8D4</accession>